<dbReference type="InterPro" id="IPR017452">
    <property type="entry name" value="GPCR_Rhodpsn_7TM"/>
</dbReference>
<keyword evidence="6 13" id="KW-0812">Transmembrane</keyword>
<feature type="transmembrane region" description="Helical" evidence="13">
    <location>
        <begin position="235"/>
        <end position="260"/>
    </location>
</feature>
<dbReference type="GO" id="GO:0019236">
    <property type="term" value="P:response to pheromone"/>
    <property type="evidence" value="ECO:0007669"/>
    <property type="project" value="UniProtKB-KW"/>
</dbReference>
<dbReference type="GO" id="GO:0005886">
    <property type="term" value="C:plasma membrane"/>
    <property type="evidence" value="ECO:0007669"/>
    <property type="project" value="UniProtKB-SubCell"/>
</dbReference>
<keyword evidence="7 13" id="KW-1133">Transmembrane helix</keyword>
<evidence type="ECO:0000313" key="16">
    <source>
        <dbReference type="RefSeq" id="XP_006878054.1"/>
    </source>
</evidence>
<reference evidence="16" key="1">
    <citation type="submission" date="2025-08" db="UniProtKB">
        <authorList>
            <consortium name="RefSeq"/>
        </authorList>
    </citation>
    <scope>IDENTIFICATION</scope>
    <source>
        <tissue evidence="16">Spleen</tissue>
    </source>
</reference>
<organism evidence="15 16">
    <name type="scientific">Chrysochloris asiatica</name>
    <name type="common">Cape golden mole</name>
    <dbReference type="NCBI Taxonomy" id="185453"/>
    <lineage>
        <taxon>Eukaryota</taxon>
        <taxon>Metazoa</taxon>
        <taxon>Chordata</taxon>
        <taxon>Craniata</taxon>
        <taxon>Vertebrata</taxon>
        <taxon>Euteleostomi</taxon>
        <taxon>Mammalia</taxon>
        <taxon>Eutheria</taxon>
        <taxon>Afrotheria</taxon>
        <taxon>Chrysochloridae</taxon>
        <taxon>Chrysochlorinae</taxon>
        <taxon>Chrysochloris</taxon>
    </lineage>
</organism>
<keyword evidence="11" id="KW-0325">Glycoprotein</keyword>
<keyword evidence="5 13" id="KW-0589">Pheromone response</keyword>
<dbReference type="PANTHER" id="PTHR24062">
    <property type="entry name" value="VOMERONASAL TYPE-1 RECEPTOR"/>
    <property type="match status" value="1"/>
</dbReference>
<feature type="transmembrane region" description="Helical" evidence="13">
    <location>
        <begin position="6"/>
        <end position="28"/>
    </location>
</feature>
<dbReference type="OrthoDB" id="9606139at2759"/>
<evidence type="ECO:0000256" key="2">
    <source>
        <dbReference type="ARBA" id="ARBA00004651"/>
    </source>
</evidence>
<protein>
    <recommendedName>
        <fullName evidence="13">Vomeronasal type-1 receptor</fullName>
    </recommendedName>
</protein>
<keyword evidence="12 13" id="KW-0807">Transducer</keyword>
<evidence type="ECO:0000256" key="7">
    <source>
        <dbReference type="ARBA" id="ARBA00022989"/>
    </source>
</evidence>
<evidence type="ECO:0000256" key="4">
    <source>
        <dbReference type="ARBA" id="ARBA00022475"/>
    </source>
</evidence>
<feature type="domain" description="G-protein coupled receptors family 1 profile" evidence="14">
    <location>
        <begin position="22"/>
        <end position="286"/>
    </location>
</feature>
<keyword evidence="15" id="KW-1185">Reference proteome</keyword>
<comment type="function">
    <text evidence="1">Putative pheromone receptor.</text>
</comment>
<dbReference type="GO" id="GO:0007606">
    <property type="term" value="P:sensory perception of chemical stimulus"/>
    <property type="evidence" value="ECO:0007669"/>
    <property type="project" value="UniProtKB-ARBA"/>
</dbReference>
<feature type="transmembrane region" description="Helical" evidence="13">
    <location>
        <begin position="266"/>
        <end position="287"/>
    </location>
</feature>
<dbReference type="CDD" id="cd13949">
    <property type="entry name" value="7tm_V1R_pheromone"/>
    <property type="match status" value="1"/>
</dbReference>
<evidence type="ECO:0000256" key="10">
    <source>
        <dbReference type="ARBA" id="ARBA00023170"/>
    </source>
</evidence>
<dbReference type="PRINTS" id="PR01534">
    <property type="entry name" value="VOMERONASL1R"/>
</dbReference>
<evidence type="ECO:0000259" key="14">
    <source>
        <dbReference type="PROSITE" id="PS50262"/>
    </source>
</evidence>
<dbReference type="GeneID" id="102836950"/>
<name>A0A9B0X1J8_CHRAS</name>
<feature type="transmembrane region" description="Helical" evidence="13">
    <location>
        <begin position="127"/>
        <end position="150"/>
    </location>
</feature>
<comment type="subcellular location">
    <subcellularLocation>
        <location evidence="2 13">Cell membrane</location>
        <topology evidence="2 13">Multi-pass membrane protein</topology>
    </subcellularLocation>
</comment>
<keyword evidence="4 13" id="KW-1003">Cell membrane</keyword>
<sequence length="313" mass="35350">MFSPEVTFGVIFLVQTTVGILGNFSLLYHNIFLYFSGCSSRSTDLILRHLTIANSMVSLAKGIPQTMAAFGLKDFLNDFGCKSLLYVHRVGRGVSIGSTCLLSIFQAITISPSNSRWTELKAKATRYLGFSLFLCWLLHMLVNIIFPIYLTSNWDNKTIINKKDFGYCSSVRHDKTTYSLHSFLLSFPDAVSLVLMLWASGTMVFILHRHKQRLRHIHRSNVSPRSSPETRATHTILVLVSTFVSFYTLSIIFQALLASLFHPSWWVVHIAALTAAGYPTISPFVLINRDPNFTRFCFAGIKKTKSPHLIRDT</sequence>
<keyword evidence="9 13" id="KW-0472">Membrane</keyword>
<gene>
    <name evidence="16" type="primary">LOC102836950</name>
</gene>
<dbReference type="Gene3D" id="1.20.1070.10">
    <property type="entry name" value="Rhodopsin 7-helix transmembrane proteins"/>
    <property type="match status" value="1"/>
</dbReference>
<dbReference type="InterPro" id="IPR004072">
    <property type="entry name" value="Vmron_rcpt_1"/>
</dbReference>
<evidence type="ECO:0000313" key="15">
    <source>
        <dbReference type="Proteomes" id="UP000504623"/>
    </source>
</evidence>
<evidence type="ECO:0000256" key="3">
    <source>
        <dbReference type="ARBA" id="ARBA00010663"/>
    </source>
</evidence>
<dbReference type="AlphaFoldDB" id="A0A9B0X1J8"/>
<proteinExistence type="inferred from homology"/>
<evidence type="ECO:0000256" key="9">
    <source>
        <dbReference type="ARBA" id="ARBA00023136"/>
    </source>
</evidence>
<evidence type="ECO:0000256" key="1">
    <source>
        <dbReference type="ARBA" id="ARBA00003878"/>
    </source>
</evidence>
<evidence type="ECO:0000256" key="5">
    <source>
        <dbReference type="ARBA" id="ARBA00022507"/>
    </source>
</evidence>
<keyword evidence="8 13" id="KW-0297">G-protein coupled receptor</keyword>
<feature type="transmembrane region" description="Helical" evidence="13">
    <location>
        <begin position="190"/>
        <end position="207"/>
    </location>
</feature>
<dbReference type="GO" id="GO:0016503">
    <property type="term" value="F:pheromone receptor activity"/>
    <property type="evidence" value="ECO:0007669"/>
    <property type="project" value="InterPro"/>
</dbReference>
<evidence type="ECO:0000256" key="13">
    <source>
        <dbReference type="RuleBase" id="RU364061"/>
    </source>
</evidence>
<accession>A0A9B0X1J8</accession>
<dbReference type="PROSITE" id="PS50262">
    <property type="entry name" value="G_PROTEIN_RECEP_F1_2"/>
    <property type="match status" value="1"/>
</dbReference>
<dbReference type="Pfam" id="PF03402">
    <property type="entry name" value="V1R"/>
    <property type="match status" value="1"/>
</dbReference>
<evidence type="ECO:0000256" key="8">
    <source>
        <dbReference type="ARBA" id="ARBA00023040"/>
    </source>
</evidence>
<dbReference type="RefSeq" id="XP_006878054.1">
    <property type="nucleotide sequence ID" value="XM_006877992.1"/>
</dbReference>
<comment type="similarity">
    <text evidence="3 13">Belongs to the G-protein coupled receptor 1 family.</text>
</comment>
<evidence type="ECO:0000256" key="12">
    <source>
        <dbReference type="ARBA" id="ARBA00023224"/>
    </source>
</evidence>
<dbReference type="SUPFAM" id="SSF81321">
    <property type="entry name" value="Family A G protein-coupled receptor-like"/>
    <property type="match status" value="1"/>
</dbReference>
<dbReference type="FunFam" id="1.20.1070.10:FF:000033">
    <property type="entry name" value="Vomeronasal type-1 receptor"/>
    <property type="match status" value="1"/>
</dbReference>
<evidence type="ECO:0000256" key="6">
    <source>
        <dbReference type="ARBA" id="ARBA00022692"/>
    </source>
</evidence>
<keyword evidence="10 13" id="KW-0675">Receptor</keyword>
<dbReference type="Proteomes" id="UP000504623">
    <property type="component" value="Unplaced"/>
</dbReference>
<evidence type="ECO:0000256" key="11">
    <source>
        <dbReference type="ARBA" id="ARBA00023180"/>
    </source>
</evidence>